<proteinExistence type="inferred from homology"/>
<evidence type="ECO:0000259" key="6">
    <source>
        <dbReference type="Pfam" id="PF17802"/>
    </source>
</evidence>
<dbReference type="Proteomes" id="UP000470082">
    <property type="component" value="Unassembled WGS sequence"/>
</dbReference>
<keyword evidence="4" id="KW-1133">Transmembrane helix</keyword>
<dbReference type="Gene3D" id="2.60.40.10">
    <property type="entry name" value="Immunoglobulins"/>
    <property type="match status" value="3"/>
</dbReference>
<evidence type="ECO:0000256" key="4">
    <source>
        <dbReference type="SAM" id="Phobius"/>
    </source>
</evidence>
<evidence type="ECO:0000256" key="5">
    <source>
        <dbReference type="SAM" id="SignalP"/>
    </source>
</evidence>
<reference evidence="7 8" key="1">
    <citation type="submission" date="2019-08" db="EMBL/GenBank/DDBJ databases">
        <title>In-depth cultivation of the pig gut microbiome towards novel bacterial diversity and tailored functional studies.</title>
        <authorList>
            <person name="Wylensek D."/>
            <person name="Hitch T.C.A."/>
            <person name="Clavel T."/>
        </authorList>
    </citation>
    <scope>NUCLEOTIDE SEQUENCE [LARGE SCALE GENOMIC DNA]</scope>
    <source>
        <strain evidence="7 8">LKV-178-WT-2G</strain>
    </source>
</reference>
<name>A0A7X2N4T4_9FIRM</name>
<organism evidence="7 8">
    <name type="scientific">Floccifex porci</name>
    <dbReference type="NCBI Taxonomy" id="2606629"/>
    <lineage>
        <taxon>Bacteria</taxon>
        <taxon>Bacillati</taxon>
        <taxon>Bacillota</taxon>
        <taxon>Erysipelotrichia</taxon>
        <taxon>Erysipelotrichales</taxon>
        <taxon>Erysipelotrichaceae</taxon>
        <taxon>Floccifex</taxon>
    </lineage>
</organism>
<keyword evidence="3 5" id="KW-0732">Signal</keyword>
<evidence type="ECO:0000256" key="1">
    <source>
        <dbReference type="ARBA" id="ARBA00007257"/>
    </source>
</evidence>
<dbReference type="InterPro" id="IPR013783">
    <property type="entry name" value="Ig-like_fold"/>
</dbReference>
<feature type="signal peptide" evidence="5">
    <location>
        <begin position="1"/>
        <end position="24"/>
    </location>
</feature>
<dbReference type="RefSeq" id="WP_154460924.1">
    <property type="nucleotide sequence ID" value="NZ_VUMM01000019.1"/>
</dbReference>
<evidence type="ECO:0000256" key="2">
    <source>
        <dbReference type="ARBA" id="ARBA00022525"/>
    </source>
</evidence>
<keyword evidence="4" id="KW-0812">Transmembrane</keyword>
<feature type="chain" id="PRO_5031329386" description="SpaA-like prealbumin fold domain-containing protein" evidence="5">
    <location>
        <begin position="25"/>
        <end position="606"/>
    </location>
</feature>
<comment type="similarity">
    <text evidence="1">Belongs to the serine-aspartate repeat-containing protein (SDr) family.</text>
</comment>
<feature type="transmembrane region" description="Helical" evidence="4">
    <location>
        <begin position="582"/>
        <end position="600"/>
    </location>
</feature>
<feature type="domain" description="SpaA-like prealbumin fold" evidence="6">
    <location>
        <begin position="487"/>
        <end position="569"/>
    </location>
</feature>
<dbReference type="AlphaFoldDB" id="A0A7X2N4T4"/>
<dbReference type="InterPro" id="IPR041033">
    <property type="entry name" value="SpaA_PFL_dom_1"/>
</dbReference>
<sequence length="606" mass="68724">MKKFKHILLSILFCLCLFPSSIYGQTSIQVTYPYGSSPQTVPEKWKVYYTDNVTGNQIIDLYGQIHIGSKAVHCVEPNVSALNGASDYQAMSMESIYSPSLCQEAGWIYALGIQKDPSNEMDLACQILLWKLLDQSVSNFTYHSDIQAKMDQVNQNIQIMKTPVCFETNDVLLDGYGKENSITLLDSSNVFEHYIEKENNGIHYLKEGNSLTVWLEPGDNPEGSLSFDCFYSSDEALSSTVYISNTSQNVLSLEKSIPNNVKINVSIATGKAQIHKVDESGNYIPGTSLKIVDESGNTVDKWISENQSYVVSNLLKNQTYTLIEEQAAEGYICSDPISFTIKNIDSLKQIHLINHQIFVYKSDQFKNPVRDVHLQVLNSDGEVIDEWITGKKIVDLSKEETERLKNKESFDNFIVTEEGILYKIDGITYHIDEYGYETIHPISNLKWNQTYTLHEEQALPSYIKGEDIQFIADKSQCITMVNLKTKDIDIKKTDENNQPVKGATLSILDKDGNEIETWISDTDPHTIKNLILNEEYTLCELKAPDGYQKAEDIHFTVNEDTDEIIMKDQKIIVPLTGFDLHTGFYIAISSVSFLLIVLFIRKIRRI</sequence>
<protein>
    <recommendedName>
        <fullName evidence="6">SpaA-like prealbumin fold domain-containing protein</fullName>
    </recommendedName>
</protein>
<gene>
    <name evidence="7" type="ORF">FYJ50_08175</name>
</gene>
<keyword evidence="8" id="KW-1185">Reference proteome</keyword>
<keyword evidence="4" id="KW-0472">Membrane</keyword>
<evidence type="ECO:0000313" key="8">
    <source>
        <dbReference type="Proteomes" id="UP000470082"/>
    </source>
</evidence>
<evidence type="ECO:0000313" key="7">
    <source>
        <dbReference type="EMBL" id="MSS02063.1"/>
    </source>
</evidence>
<dbReference type="PANTHER" id="PTHR36108">
    <property type="entry name" value="COLOSSIN-B-RELATED"/>
    <property type="match status" value="1"/>
</dbReference>
<dbReference type="PANTHER" id="PTHR36108:SF13">
    <property type="entry name" value="COLOSSIN-B-RELATED"/>
    <property type="match status" value="1"/>
</dbReference>
<dbReference type="Pfam" id="PF17802">
    <property type="entry name" value="SpaA"/>
    <property type="match status" value="2"/>
</dbReference>
<dbReference type="EMBL" id="VUMM01000019">
    <property type="protein sequence ID" value="MSS02063.1"/>
    <property type="molecule type" value="Genomic_DNA"/>
</dbReference>
<comment type="caution">
    <text evidence="7">The sequence shown here is derived from an EMBL/GenBank/DDBJ whole genome shotgun (WGS) entry which is preliminary data.</text>
</comment>
<accession>A0A7X2N4T4</accession>
<evidence type="ECO:0000256" key="3">
    <source>
        <dbReference type="ARBA" id="ARBA00022729"/>
    </source>
</evidence>
<keyword evidence="2" id="KW-0964">Secreted</keyword>
<feature type="domain" description="SpaA-like prealbumin fold" evidence="6">
    <location>
        <begin position="270"/>
        <end position="345"/>
    </location>
</feature>